<dbReference type="RefSeq" id="WP_090146023.1">
    <property type="nucleotide sequence ID" value="NZ_FNAN01000001.1"/>
</dbReference>
<dbReference type="InterPro" id="IPR003680">
    <property type="entry name" value="Flavodoxin_fold"/>
</dbReference>
<dbReference type="InterPro" id="IPR029039">
    <property type="entry name" value="Flavoprotein-like_sf"/>
</dbReference>
<evidence type="ECO:0000313" key="3">
    <source>
        <dbReference type="EMBL" id="SDD56073.1"/>
    </source>
</evidence>
<evidence type="ECO:0000259" key="2">
    <source>
        <dbReference type="Pfam" id="PF02525"/>
    </source>
</evidence>
<evidence type="ECO:0000313" key="4">
    <source>
        <dbReference type="Proteomes" id="UP000198748"/>
    </source>
</evidence>
<protein>
    <submittedName>
        <fullName evidence="3">Putative NADPH-quinone reductase (Modulator of drug activity B)</fullName>
    </submittedName>
</protein>
<dbReference type="Pfam" id="PF02525">
    <property type="entry name" value="Flavodoxin_2"/>
    <property type="match status" value="1"/>
</dbReference>
<proteinExistence type="predicted"/>
<dbReference type="STRING" id="659014.SAMN04487996_101319"/>
<dbReference type="PANTHER" id="PTHR47307">
    <property type="entry name" value="GLUTATHIONE-REGULATED POTASSIUM-EFFLUX SYSTEM ANCILLARY PROTEIN KEFG"/>
    <property type="match status" value="1"/>
</dbReference>
<sequence length="180" mass="21349">MKTLVIVIHPDINSSIVNKQWLEALNRFPEKFTIHSLHEAYPDEKLDVPAEQRLIEQHDRIIFQFPFYWFNCPPLLKKWLDEVMTYGWAYGSRSGYKMAGKKVALAISLGIDQHEYNHSARYKYTVEELTRPFELSFEYVKADYRPFFGYYGIELDSSKEWIDSSVDEYLHFLDTFAKSV</sequence>
<dbReference type="PANTHER" id="PTHR47307:SF1">
    <property type="entry name" value="GLUTATHIONE-REGULATED POTASSIUM-EFFLUX SYSTEM ANCILLARY PROTEIN KEFG"/>
    <property type="match status" value="1"/>
</dbReference>
<evidence type="ECO:0000256" key="1">
    <source>
        <dbReference type="ARBA" id="ARBA00023002"/>
    </source>
</evidence>
<name>A0A1G6VRN8_9BACT</name>
<dbReference type="OrthoDB" id="652200at2"/>
<gene>
    <name evidence="3" type="ORF">SAMN04487996_101319</name>
</gene>
<dbReference type="GO" id="GO:0003955">
    <property type="term" value="F:NAD(P)H dehydrogenase (quinone) activity"/>
    <property type="evidence" value="ECO:0007669"/>
    <property type="project" value="TreeGrafter"/>
</dbReference>
<dbReference type="InterPro" id="IPR046980">
    <property type="entry name" value="KefG/KefF"/>
</dbReference>
<organism evidence="3 4">
    <name type="scientific">Dyadobacter soli</name>
    <dbReference type="NCBI Taxonomy" id="659014"/>
    <lineage>
        <taxon>Bacteria</taxon>
        <taxon>Pseudomonadati</taxon>
        <taxon>Bacteroidota</taxon>
        <taxon>Cytophagia</taxon>
        <taxon>Cytophagales</taxon>
        <taxon>Spirosomataceae</taxon>
        <taxon>Dyadobacter</taxon>
    </lineage>
</organism>
<dbReference type="GO" id="GO:0010181">
    <property type="term" value="F:FMN binding"/>
    <property type="evidence" value="ECO:0007669"/>
    <property type="project" value="TreeGrafter"/>
</dbReference>
<accession>A0A1G6VRN8</accession>
<dbReference type="Proteomes" id="UP000198748">
    <property type="component" value="Unassembled WGS sequence"/>
</dbReference>
<dbReference type="EMBL" id="FNAN01000001">
    <property type="protein sequence ID" value="SDD56073.1"/>
    <property type="molecule type" value="Genomic_DNA"/>
</dbReference>
<dbReference type="GO" id="GO:0009055">
    <property type="term" value="F:electron transfer activity"/>
    <property type="evidence" value="ECO:0007669"/>
    <property type="project" value="TreeGrafter"/>
</dbReference>
<dbReference type="Gene3D" id="3.40.50.360">
    <property type="match status" value="1"/>
</dbReference>
<dbReference type="AlphaFoldDB" id="A0A1G6VRN8"/>
<keyword evidence="4" id="KW-1185">Reference proteome</keyword>
<dbReference type="SUPFAM" id="SSF52218">
    <property type="entry name" value="Flavoproteins"/>
    <property type="match status" value="1"/>
</dbReference>
<reference evidence="4" key="1">
    <citation type="submission" date="2016-10" db="EMBL/GenBank/DDBJ databases">
        <authorList>
            <person name="Varghese N."/>
            <person name="Submissions S."/>
        </authorList>
    </citation>
    <scope>NUCLEOTIDE SEQUENCE [LARGE SCALE GENOMIC DNA]</scope>
    <source>
        <strain evidence="4">DSM 25329</strain>
    </source>
</reference>
<keyword evidence="1" id="KW-0560">Oxidoreductase</keyword>
<feature type="domain" description="Flavodoxin-like fold" evidence="2">
    <location>
        <begin position="1"/>
        <end position="170"/>
    </location>
</feature>